<feature type="chain" id="PRO_5036987642" description="Lipocalin-like domain-containing protein" evidence="1">
    <location>
        <begin position="22"/>
        <end position="290"/>
    </location>
</feature>
<dbReference type="RefSeq" id="WP_258542228.1">
    <property type="nucleotide sequence ID" value="NZ_OU015584.1"/>
</dbReference>
<evidence type="ECO:0008006" key="4">
    <source>
        <dbReference type="Google" id="ProtNLM"/>
    </source>
</evidence>
<evidence type="ECO:0000256" key="1">
    <source>
        <dbReference type="SAM" id="SignalP"/>
    </source>
</evidence>
<dbReference type="EMBL" id="OU015584">
    <property type="protein sequence ID" value="CAG5082851.1"/>
    <property type="molecule type" value="Genomic_DNA"/>
</dbReference>
<evidence type="ECO:0000313" key="2">
    <source>
        <dbReference type="EMBL" id="CAG5082851.1"/>
    </source>
</evidence>
<organism evidence="2 3">
    <name type="scientific">Parvicella tangerina</name>
    <dbReference type="NCBI Taxonomy" id="2829795"/>
    <lineage>
        <taxon>Bacteria</taxon>
        <taxon>Pseudomonadati</taxon>
        <taxon>Bacteroidota</taxon>
        <taxon>Flavobacteriia</taxon>
        <taxon>Flavobacteriales</taxon>
        <taxon>Parvicellaceae</taxon>
        <taxon>Parvicella</taxon>
    </lineage>
</organism>
<protein>
    <recommendedName>
        <fullName evidence="4">Lipocalin-like domain-containing protein</fullName>
    </recommendedName>
</protein>
<keyword evidence="1" id="KW-0732">Signal</keyword>
<evidence type="ECO:0000313" key="3">
    <source>
        <dbReference type="Proteomes" id="UP000683507"/>
    </source>
</evidence>
<dbReference type="KEGG" id="ptan:CRYO30217_02026"/>
<name>A0A916NCD6_9FLAO</name>
<feature type="signal peptide" evidence="1">
    <location>
        <begin position="1"/>
        <end position="21"/>
    </location>
</feature>
<sequence length="290" mass="33646">MVINFKHITVLIAAISLFSCASSNKNSDKEQVLTTEDVQGHWRLVRIDTIIEKQSLSQNENYNNYAVEYQRPDIQPVDGVLKCTNCLGDWTKTRTIDFSNDTVYDYVLPNRRRAFYVYTISGDTLKSTHGFPNRIWIESVGDVFIRMNVFSDTLQISYLEETGFYLTEVYARDSFDETIVNLIKNYGVNLPNAAGKYSLVHYDFQTVDYDSPFEHYHSFPHDVPETLNLSETDLLEVLKNESIMEILTDGELKPYILSWSGGERLWIHPDFEWYDGPDTSSFILYDKIQE</sequence>
<dbReference type="PROSITE" id="PS51257">
    <property type="entry name" value="PROKAR_LIPOPROTEIN"/>
    <property type="match status" value="1"/>
</dbReference>
<gene>
    <name evidence="2" type="ORF">CRYO30217_02026</name>
</gene>
<reference evidence="2" key="1">
    <citation type="submission" date="2021-04" db="EMBL/GenBank/DDBJ databases">
        <authorList>
            <person name="Rodrigo-Torres L."/>
            <person name="Arahal R. D."/>
            <person name="Lucena T."/>
        </authorList>
    </citation>
    <scope>NUCLEOTIDE SEQUENCE</scope>
    <source>
        <strain evidence="2">AS29M-1</strain>
    </source>
</reference>
<accession>A0A916NCD6</accession>
<proteinExistence type="predicted"/>
<dbReference type="AlphaFoldDB" id="A0A916NCD6"/>
<dbReference type="Proteomes" id="UP000683507">
    <property type="component" value="Chromosome"/>
</dbReference>
<keyword evidence="3" id="KW-1185">Reference proteome</keyword>